<evidence type="ECO:0000256" key="2">
    <source>
        <dbReference type="ARBA" id="ARBA00022473"/>
    </source>
</evidence>
<dbReference type="Pfam" id="PF00008">
    <property type="entry name" value="EGF"/>
    <property type="match status" value="3"/>
</dbReference>
<keyword evidence="9 14" id="KW-0472">Membrane</keyword>
<feature type="domain" description="DSL" evidence="16">
    <location>
        <begin position="181"/>
        <end position="225"/>
    </location>
</feature>
<feature type="domain" description="EGF-like" evidence="15">
    <location>
        <begin position="358"/>
        <end position="394"/>
    </location>
</feature>
<evidence type="ECO:0000259" key="15">
    <source>
        <dbReference type="PROSITE" id="PS50026"/>
    </source>
</evidence>
<proteinExistence type="predicted"/>
<keyword evidence="10 12" id="KW-1015">Disulfide bond</keyword>
<comment type="caution">
    <text evidence="12">Lacks conserved residue(s) required for the propagation of feature annotation.</text>
</comment>
<evidence type="ECO:0000256" key="6">
    <source>
        <dbReference type="ARBA" id="ARBA00022737"/>
    </source>
</evidence>
<evidence type="ECO:0000256" key="4">
    <source>
        <dbReference type="ARBA" id="ARBA00022692"/>
    </source>
</evidence>
<dbReference type="InterPro" id="IPR011651">
    <property type="entry name" value="Notch_ligand_N"/>
</dbReference>
<comment type="function">
    <text evidence="14">Putative Notch ligand involved in the mediation of Notch signaling.</text>
</comment>
<evidence type="ECO:0000256" key="14">
    <source>
        <dbReference type="RuleBase" id="RU280815"/>
    </source>
</evidence>
<keyword evidence="8 14" id="KW-1133">Transmembrane helix</keyword>
<dbReference type="GO" id="GO:0048513">
    <property type="term" value="P:animal organ development"/>
    <property type="evidence" value="ECO:0007669"/>
    <property type="project" value="UniProtKB-ARBA"/>
</dbReference>
<keyword evidence="6 14" id="KW-0677">Repeat</keyword>
<evidence type="ECO:0000256" key="10">
    <source>
        <dbReference type="ARBA" id="ARBA00023157"/>
    </source>
</evidence>
<dbReference type="Ensembl" id="ENSECRT00000000123.1">
    <property type="protein sequence ID" value="ENSECRP00000000117.1"/>
    <property type="gene ID" value="ENSECRG00000000080.1"/>
</dbReference>
<dbReference type="FunFam" id="2.10.25.10:FF:000012">
    <property type="entry name" value="Delta-like protein"/>
    <property type="match status" value="1"/>
</dbReference>
<dbReference type="PROSITE" id="PS50026">
    <property type="entry name" value="EGF_3"/>
    <property type="match status" value="3"/>
</dbReference>
<feature type="disulfide bond" evidence="12">
    <location>
        <begin position="384"/>
        <end position="393"/>
    </location>
</feature>
<dbReference type="FunFam" id="2.10.25.140:FF:000001">
    <property type="entry name" value="Delta-like protein"/>
    <property type="match status" value="1"/>
</dbReference>
<dbReference type="InterPro" id="IPR001881">
    <property type="entry name" value="EGF-like_Ca-bd_dom"/>
</dbReference>
<sequence length="612" mass="68835">SRKGKKKKTFWHLTKGKVLLAAGTFELQIKQLQHSNGLLWYKDCCDARVAPGSHCNKGHPCDTFFRLCLKEYQKRVSLSGPCIFGTGATPVIRGSHFSSSHQHNDERSARIEIPFQHAWPGGRPNHACRSRGPHFCVVCSPAGEEQLIEQVLYSGMLNPGDQWQPLSHHSRVASVDYKVRFRCSENYFGSACNKFCRARDDFFGHHNCDPSGNKVCMEGWTGPECRQAICKPTCHLVHGYCELPGECRCHYGWQGPYCDRCVPYPGCVHGSCSEPWKCMCDTNWGGLLCDKDLNYCGNHQPCLNGGTCANAEPNEYQCICKEGFRGKDCEIGEALYSSFYCLRRVVFTHHLSFISLLAEHACLSSPCANGGRCLEVATGFQCECNEDWTGPTCTEGKNFFQSIKSPETINGYRCRCLPEFTGKSCHVKFGACVSAPCLNGGHCVDLEVGYLCHCLEGFSGSYCEVHFLLSYCDHWVPSHFPHHGLPSTVTQFKWMANSRKAGSKLLQFHNYLGHCATRKCFLSPSPDLYLTKVHRELLGLHCLVFVPTCSINFGNLYTRSHECLSKWCPVSSVCHRRTPVKFSTHVKENESKQDALEHNLEGHSKWLENFHE</sequence>
<evidence type="ECO:0000256" key="8">
    <source>
        <dbReference type="ARBA" id="ARBA00022989"/>
    </source>
</evidence>
<dbReference type="PROSITE" id="PS51051">
    <property type="entry name" value="DSL"/>
    <property type="match status" value="1"/>
</dbReference>
<accession>A0A8C4RFW5</accession>
<reference evidence="17" key="3">
    <citation type="submission" date="2025-09" db="UniProtKB">
        <authorList>
            <consortium name="Ensembl"/>
        </authorList>
    </citation>
    <scope>IDENTIFICATION</scope>
</reference>
<dbReference type="InterPro" id="IPR000152">
    <property type="entry name" value="EGF-type_Asp/Asn_hydroxyl_site"/>
</dbReference>
<evidence type="ECO:0000256" key="12">
    <source>
        <dbReference type="PROSITE-ProRule" id="PRU00076"/>
    </source>
</evidence>
<evidence type="ECO:0000256" key="3">
    <source>
        <dbReference type="ARBA" id="ARBA00022536"/>
    </source>
</evidence>
<evidence type="ECO:0000256" key="1">
    <source>
        <dbReference type="ARBA" id="ARBA00004479"/>
    </source>
</evidence>
<reference evidence="17" key="2">
    <citation type="submission" date="2025-08" db="UniProtKB">
        <authorList>
            <consortium name="Ensembl"/>
        </authorList>
    </citation>
    <scope>IDENTIFICATION</scope>
</reference>
<evidence type="ECO:0000256" key="11">
    <source>
        <dbReference type="ARBA" id="ARBA00023180"/>
    </source>
</evidence>
<feature type="disulfide bond" evidence="12">
    <location>
        <begin position="320"/>
        <end position="329"/>
    </location>
</feature>
<feature type="domain" description="EGF-like" evidence="15">
    <location>
        <begin position="428"/>
        <end position="464"/>
    </location>
</feature>
<dbReference type="GO" id="GO:0005509">
    <property type="term" value="F:calcium ion binding"/>
    <property type="evidence" value="ECO:0007669"/>
    <property type="project" value="InterPro"/>
</dbReference>
<dbReference type="SMART" id="SM00051">
    <property type="entry name" value="DSL"/>
    <property type="match status" value="1"/>
</dbReference>
<feature type="disulfide bond" evidence="12">
    <location>
        <begin position="454"/>
        <end position="463"/>
    </location>
</feature>
<dbReference type="CDD" id="cd00054">
    <property type="entry name" value="EGF_CA"/>
    <property type="match status" value="3"/>
</dbReference>
<dbReference type="GeneTree" id="ENSGT00940000166445"/>
<keyword evidence="3 12" id="KW-0245">EGF-like domain</keyword>
<dbReference type="PROSITE" id="PS01186">
    <property type="entry name" value="EGF_2"/>
    <property type="match status" value="2"/>
</dbReference>
<evidence type="ECO:0000256" key="13">
    <source>
        <dbReference type="PROSITE-ProRule" id="PRU00377"/>
    </source>
</evidence>
<dbReference type="SMART" id="SM00181">
    <property type="entry name" value="EGF"/>
    <property type="match status" value="5"/>
</dbReference>
<dbReference type="GO" id="GO:0007219">
    <property type="term" value="P:Notch signaling pathway"/>
    <property type="evidence" value="ECO:0007669"/>
    <property type="project" value="InterPro"/>
</dbReference>
<dbReference type="GO" id="GO:0030154">
    <property type="term" value="P:cell differentiation"/>
    <property type="evidence" value="ECO:0007669"/>
    <property type="project" value="UniProtKB-KW"/>
</dbReference>
<dbReference type="Proteomes" id="UP000694620">
    <property type="component" value="Chromosome 1"/>
</dbReference>
<dbReference type="PROSITE" id="PS00010">
    <property type="entry name" value="ASX_HYDROXYL"/>
    <property type="match status" value="1"/>
</dbReference>
<feature type="disulfide bond" evidence="13">
    <location>
        <begin position="196"/>
        <end position="208"/>
    </location>
</feature>
<dbReference type="FunFam" id="2.10.25.10:FF:000095">
    <property type="entry name" value="Notch, isoform B"/>
    <property type="match status" value="1"/>
</dbReference>
<dbReference type="InterPro" id="IPR051022">
    <property type="entry name" value="Notch_Cell-Fate_Det"/>
</dbReference>
<dbReference type="Gene3D" id="2.10.25.10">
    <property type="entry name" value="Laminin"/>
    <property type="match status" value="4"/>
</dbReference>
<dbReference type="AlphaFoldDB" id="A0A8C4RFW5"/>
<dbReference type="PANTHER" id="PTHR24049:SF30">
    <property type="match status" value="1"/>
</dbReference>
<dbReference type="Pfam" id="PF21700">
    <property type="entry name" value="EGF_DL_JAG"/>
    <property type="match status" value="1"/>
</dbReference>
<reference evidence="17" key="1">
    <citation type="submission" date="2021-06" db="EMBL/GenBank/DDBJ databases">
        <authorList>
            <consortium name="Wellcome Sanger Institute Data Sharing"/>
        </authorList>
    </citation>
    <scope>NUCLEOTIDE SEQUENCE [LARGE SCALE GENOMIC DNA]</scope>
</reference>
<keyword evidence="5 14" id="KW-0732">Signal</keyword>
<dbReference type="PANTHER" id="PTHR24049">
    <property type="entry name" value="CRUMBS FAMILY MEMBER"/>
    <property type="match status" value="1"/>
</dbReference>
<feature type="disulfide bond" evidence="13">
    <location>
        <begin position="183"/>
        <end position="192"/>
    </location>
</feature>
<dbReference type="SMART" id="SM00179">
    <property type="entry name" value="EGF_CA"/>
    <property type="match status" value="3"/>
</dbReference>
<keyword evidence="11" id="KW-0325">Glycoprotein</keyword>
<organism evidence="17 18">
    <name type="scientific">Erpetoichthys calabaricus</name>
    <name type="common">Rope fish</name>
    <name type="synonym">Calamoichthys calabaricus</name>
    <dbReference type="NCBI Taxonomy" id="27687"/>
    <lineage>
        <taxon>Eukaryota</taxon>
        <taxon>Metazoa</taxon>
        <taxon>Chordata</taxon>
        <taxon>Craniata</taxon>
        <taxon>Vertebrata</taxon>
        <taxon>Euteleostomi</taxon>
        <taxon>Actinopterygii</taxon>
        <taxon>Polypteriformes</taxon>
        <taxon>Polypteridae</taxon>
        <taxon>Erpetoichthys</taxon>
    </lineage>
</organism>
<dbReference type="FunFam" id="2.10.25.10:FF:000018">
    <property type="entry name" value="Delta-like 1"/>
    <property type="match status" value="1"/>
</dbReference>
<keyword evidence="7" id="KW-0221">Differentiation</keyword>
<keyword evidence="4 14" id="KW-0812">Transmembrane</keyword>
<keyword evidence="18" id="KW-1185">Reference proteome</keyword>
<dbReference type="Gene3D" id="2.60.40.3510">
    <property type="match status" value="1"/>
</dbReference>
<dbReference type="Pfam" id="PF01414">
    <property type="entry name" value="DSL"/>
    <property type="match status" value="1"/>
</dbReference>
<keyword evidence="2 14" id="KW-0217">Developmental protein</keyword>
<feature type="disulfide bond" evidence="13">
    <location>
        <begin position="216"/>
        <end position="225"/>
    </location>
</feature>
<comment type="subcellular location">
    <subcellularLocation>
        <location evidence="1 14">Membrane</location>
        <topology evidence="1 14">Single-pass type I membrane protein</topology>
    </subcellularLocation>
</comment>
<dbReference type="GO" id="GO:0016020">
    <property type="term" value="C:membrane"/>
    <property type="evidence" value="ECO:0007669"/>
    <property type="project" value="UniProtKB-SubCell"/>
</dbReference>
<dbReference type="FunFam" id="2.10.25.10:FF:000294">
    <property type="entry name" value="Delta-like protein"/>
    <property type="match status" value="1"/>
</dbReference>
<name>A0A8C4RFW5_ERPCA</name>
<dbReference type="PROSITE" id="PS00022">
    <property type="entry name" value="EGF_1"/>
    <property type="match status" value="4"/>
</dbReference>
<dbReference type="GO" id="GO:0007417">
    <property type="term" value="P:central nervous system development"/>
    <property type="evidence" value="ECO:0007669"/>
    <property type="project" value="UniProtKB-ARBA"/>
</dbReference>
<evidence type="ECO:0000313" key="18">
    <source>
        <dbReference type="Proteomes" id="UP000694620"/>
    </source>
</evidence>
<dbReference type="SUPFAM" id="SSF57196">
    <property type="entry name" value="EGF/Laminin"/>
    <property type="match status" value="3"/>
</dbReference>
<evidence type="ECO:0000259" key="16">
    <source>
        <dbReference type="PROSITE" id="PS51051"/>
    </source>
</evidence>
<dbReference type="Gene3D" id="2.10.25.140">
    <property type="match status" value="1"/>
</dbReference>
<dbReference type="InterPro" id="IPR001774">
    <property type="entry name" value="DSL"/>
</dbReference>
<evidence type="ECO:0000256" key="5">
    <source>
        <dbReference type="ARBA" id="ARBA00022729"/>
    </source>
</evidence>
<dbReference type="Pfam" id="PF07657">
    <property type="entry name" value="MNNL"/>
    <property type="match status" value="1"/>
</dbReference>
<feature type="domain" description="EGF-like" evidence="15">
    <location>
        <begin position="292"/>
        <end position="330"/>
    </location>
</feature>
<dbReference type="InterPro" id="IPR000742">
    <property type="entry name" value="EGF"/>
</dbReference>
<protein>
    <recommendedName>
        <fullName evidence="14">Delta-like protein</fullName>
    </recommendedName>
</protein>
<evidence type="ECO:0000256" key="7">
    <source>
        <dbReference type="ARBA" id="ARBA00022782"/>
    </source>
</evidence>
<evidence type="ECO:0000313" key="17">
    <source>
        <dbReference type="Ensembl" id="ENSECRP00000000117.1"/>
    </source>
</evidence>
<evidence type="ECO:0000256" key="9">
    <source>
        <dbReference type="ARBA" id="ARBA00023136"/>
    </source>
</evidence>